<evidence type="ECO:0000256" key="2">
    <source>
        <dbReference type="SAM" id="SignalP"/>
    </source>
</evidence>
<feature type="chain" id="PRO_5040431304" description="CBM-cenC domain-containing protein" evidence="2">
    <location>
        <begin position="23"/>
        <end position="310"/>
    </location>
</feature>
<evidence type="ECO:0000313" key="4">
    <source>
        <dbReference type="Proteomes" id="UP000827133"/>
    </source>
</evidence>
<evidence type="ECO:0000256" key="1">
    <source>
        <dbReference type="SAM" id="MobiDB-lite"/>
    </source>
</evidence>
<proteinExistence type="predicted"/>
<sequence length="310" mass="32169">MVSNKLIAAVFANLALLASVNAGPCKPQSIATSATETASVTFASDTTTALSTTIQTSTAITATETTTKVETTTTLTEDGTTMSASVSEASTSIAISESTTVVSSSDTTTASSVEVTTAPTTTEGTTTAAESATTTTTAEAESTELLINGNFDLGTVDPWLSDNEPIQLGSSSPYEGPAYALLQFDVSEEGESLNNGVYQKIDKSLLKASTYRLSARLLVEYATDSQFNDGCNAMAVVCYYGDPININPVQGGAKTVSADAADGRWAPLSVDCSLRQDKLDQYGYLSVYIGFSCAAVQAAVDAVTFEEVIL</sequence>
<gene>
    <name evidence="3" type="ORF">J7337_010233</name>
</gene>
<feature type="signal peptide" evidence="2">
    <location>
        <begin position="1"/>
        <end position="22"/>
    </location>
</feature>
<dbReference type="RefSeq" id="XP_044676373.1">
    <property type="nucleotide sequence ID" value="XM_044827819.1"/>
</dbReference>
<dbReference type="KEGG" id="fmu:J7337_010233"/>
<keyword evidence="2" id="KW-0732">Signal</keyword>
<organism evidence="3 4">
    <name type="scientific">Fusarium musae</name>
    <dbReference type="NCBI Taxonomy" id="1042133"/>
    <lineage>
        <taxon>Eukaryota</taxon>
        <taxon>Fungi</taxon>
        <taxon>Dikarya</taxon>
        <taxon>Ascomycota</taxon>
        <taxon>Pezizomycotina</taxon>
        <taxon>Sordariomycetes</taxon>
        <taxon>Hypocreomycetidae</taxon>
        <taxon>Hypocreales</taxon>
        <taxon>Nectriaceae</taxon>
        <taxon>Fusarium</taxon>
    </lineage>
</organism>
<dbReference type="GeneID" id="68318089"/>
<evidence type="ECO:0008006" key="5">
    <source>
        <dbReference type="Google" id="ProtNLM"/>
    </source>
</evidence>
<keyword evidence="4" id="KW-1185">Reference proteome</keyword>
<dbReference type="Proteomes" id="UP000827133">
    <property type="component" value="Unassembled WGS sequence"/>
</dbReference>
<accession>A0A9P8D8M0</accession>
<comment type="caution">
    <text evidence="3">The sequence shown here is derived from an EMBL/GenBank/DDBJ whole genome shotgun (WGS) entry which is preliminary data.</text>
</comment>
<name>A0A9P8D8M0_9HYPO</name>
<feature type="region of interest" description="Disordered" evidence="1">
    <location>
        <begin position="103"/>
        <end position="137"/>
    </location>
</feature>
<dbReference type="AlphaFoldDB" id="A0A9P8D8M0"/>
<dbReference type="EMBL" id="JAHBCI010000008">
    <property type="protein sequence ID" value="KAG9497373.1"/>
    <property type="molecule type" value="Genomic_DNA"/>
</dbReference>
<protein>
    <recommendedName>
        <fullName evidence="5">CBM-cenC domain-containing protein</fullName>
    </recommendedName>
</protein>
<reference evidence="3" key="1">
    <citation type="journal article" date="2021" name="Mol. Plant Microbe Interact.">
        <title>Telomere to telomere genome assembly of Fusarium musae F31, causal agent of crown rot disease of banana.</title>
        <authorList>
            <person name="Degradi L."/>
            <person name="Tava V."/>
            <person name="Kunova A."/>
            <person name="Cortesi P."/>
            <person name="Saracchi M."/>
            <person name="Pasquali M."/>
        </authorList>
    </citation>
    <scope>NUCLEOTIDE SEQUENCE</scope>
    <source>
        <strain evidence="3">F31</strain>
    </source>
</reference>
<evidence type="ECO:0000313" key="3">
    <source>
        <dbReference type="EMBL" id="KAG9497373.1"/>
    </source>
</evidence>